<evidence type="ECO:0000313" key="8">
    <source>
        <dbReference type="Proteomes" id="UP000239800"/>
    </source>
</evidence>
<keyword evidence="3 5" id="KW-1133">Transmembrane helix</keyword>
<feature type="transmembrane region" description="Helical" evidence="5">
    <location>
        <begin position="164"/>
        <end position="183"/>
    </location>
</feature>
<feature type="transmembrane region" description="Helical" evidence="5">
    <location>
        <begin position="92"/>
        <end position="108"/>
    </location>
</feature>
<dbReference type="RefSeq" id="WP_104812881.1">
    <property type="nucleotide sequence ID" value="NZ_MQUB01000001.1"/>
</dbReference>
<dbReference type="OrthoDB" id="465874at2"/>
<dbReference type="InterPro" id="IPR050925">
    <property type="entry name" value="Rhomboid_protease_S54"/>
</dbReference>
<keyword evidence="7" id="KW-0645">Protease</keyword>
<keyword evidence="7" id="KW-0378">Hydrolase</keyword>
<dbReference type="Pfam" id="PF01694">
    <property type="entry name" value="Rhomboid"/>
    <property type="match status" value="1"/>
</dbReference>
<proteinExistence type="predicted"/>
<feature type="domain" description="Peptidase S54 rhomboid" evidence="6">
    <location>
        <begin position="51"/>
        <end position="185"/>
    </location>
</feature>
<keyword evidence="4 5" id="KW-0472">Membrane</keyword>
<evidence type="ECO:0000313" key="7">
    <source>
        <dbReference type="EMBL" id="PQB04953.1"/>
    </source>
</evidence>
<evidence type="ECO:0000259" key="6">
    <source>
        <dbReference type="Pfam" id="PF01694"/>
    </source>
</evidence>
<feature type="transmembrane region" description="Helical" evidence="5">
    <location>
        <begin position="67"/>
        <end position="85"/>
    </location>
</feature>
<keyword evidence="2 5" id="KW-0812">Transmembrane</keyword>
<feature type="transmembrane region" description="Helical" evidence="5">
    <location>
        <begin position="13"/>
        <end position="30"/>
    </location>
</feature>
<dbReference type="Proteomes" id="UP000239800">
    <property type="component" value="Unassembled WGS sequence"/>
</dbReference>
<dbReference type="InterPro" id="IPR022764">
    <property type="entry name" value="Peptidase_S54_rhomboid_dom"/>
</dbReference>
<dbReference type="Gene3D" id="1.20.1540.10">
    <property type="entry name" value="Rhomboid-like"/>
    <property type="match status" value="1"/>
</dbReference>
<evidence type="ECO:0000256" key="1">
    <source>
        <dbReference type="ARBA" id="ARBA00004141"/>
    </source>
</evidence>
<evidence type="ECO:0000256" key="3">
    <source>
        <dbReference type="ARBA" id="ARBA00022989"/>
    </source>
</evidence>
<evidence type="ECO:0000256" key="4">
    <source>
        <dbReference type="ARBA" id="ARBA00023136"/>
    </source>
</evidence>
<feature type="transmembrane region" description="Helical" evidence="5">
    <location>
        <begin position="139"/>
        <end position="158"/>
    </location>
</feature>
<dbReference type="GO" id="GO:0006508">
    <property type="term" value="P:proteolysis"/>
    <property type="evidence" value="ECO:0007669"/>
    <property type="project" value="UniProtKB-KW"/>
</dbReference>
<dbReference type="InterPro" id="IPR035952">
    <property type="entry name" value="Rhomboid-like_sf"/>
</dbReference>
<comment type="caution">
    <text evidence="7">The sequence shown here is derived from an EMBL/GenBank/DDBJ whole genome shotgun (WGS) entry which is preliminary data.</text>
</comment>
<gene>
    <name evidence="7" type="ORF">BST85_08650</name>
</gene>
<sequence>MTKTVKLVFSLDVLVYPLLFVLSLWLVFWVEVRFGVNFNRYGIYPLHAEGLIGILTGPFIHSGLEHLFNNSVPLLVLSMGLFYFYRSIRWRVVILGVLLTGLMTWLIGRPAMHIGASGVVYMLTSFLFFKGAFSRHYRLMAIALIVVFLYGGFIWYLFPIDPKISWEGHISGFAVGLVLALLLRPKKPPVARYAWESPNYNPDDDEFMQQFDDDGNFIGDLPKEEQAEEEPIKIIYRFRSRKDDL</sequence>
<reference evidence="7 8" key="1">
    <citation type="submission" date="2016-11" db="EMBL/GenBank/DDBJ databases">
        <title>Trade-off between light-utilization and light-protection in marine flavobacteria.</title>
        <authorList>
            <person name="Kumagai Y."/>
        </authorList>
    </citation>
    <scope>NUCLEOTIDE SEQUENCE [LARGE SCALE GENOMIC DNA]</scope>
    <source>
        <strain evidence="7 8">NBRC 107741</strain>
    </source>
</reference>
<feature type="transmembrane region" description="Helical" evidence="5">
    <location>
        <begin position="114"/>
        <end position="132"/>
    </location>
</feature>
<dbReference type="PANTHER" id="PTHR43731:SF9">
    <property type="entry name" value="SLR1461 PROTEIN"/>
    <property type="match status" value="1"/>
</dbReference>
<dbReference type="EMBL" id="MQUB01000001">
    <property type="protein sequence ID" value="PQB04953.1"/>
    <property type="molecule type" value="Genomic_DNA"/>
</dbReference>
<name>A0A2S7KQW0_9FLAO</name>
<comment type="subcellular location">
    <subcellularLocation>
        <location evidence="1">Membrane</location>
        <topology evidence="1">Multi-pass membrane protein</topology>
    </subcellularLocation>
</comment>
<organism evidence="7 8">
    <name type="scientific">Aureitalea marina</name>
    <dbReference type="NCBI Taxonomy" id="930804"/>
    <lineage>
        <taxon>Bacteria</taxon>
        <taxon>Pseudomonadati</taxon>
        <taxon>Bacteroidota</taxon>
        <taxon>Flavobacteriia</taxon>
        <taxon>Flavobacteriales</taxon>
        <taxon>Flavobacteriaceae</taxon>
        <taxon>Aureitalea</taxon>
    </lineage>
</organism>
<evidence type="ECO:0000256" key="5">
    <source>
        <dbReference type="SAM" id="Phobius"/>
    </source>
</evidence>
<dbReference type="SUPFAM" id="SSF144091">
    <property type="entry name" value="Rhomboid-like"/>
    <property type="match status" value="1"/>
</dbReference>
<dbReference type="PANTHER" id="PTHR43731">
    <property type="entry name" value="RHOMBOID PROTEASE"/>
    <property type="match status" value="1"/>
</dbReference>
<dbReference type="GO" id="GO:0004252">
    <property type="term" value="F:serine-type endopeptidase activity"/>
    <property type="evidence" value="ECO:0007669"/>
    <property type="project" value="InterPro"/>
</dbReference>
<dbReference type="AlphaFoldDB" id="A0A2S7KQW0"/>
<keyword evidence="8" id="KW-1185">Reference proteome</keyword>
<dbReference type="GO" id="GO:0016020">
    <property type="term" value="C:membrane"/>
    <property type="evidence" value="ECO:0007669"/>
    <property type="project" value="UniProtKB-SubCell"/>
</dbReference>
<accession>A0A2S7KQW0</accession>
<evidence type="ECO:0000256" key="2">
    <source>
        <dbReference type="ARBA" id="ARBA00022692"/>
    </source>
</evidence>
<protein>
    <submittedName>
        <fullName evidence="7">Rhomboid family intramembrane serine protease</fullName>
    </submittedName>
</protein>